<comment type="subunit">
    <text evidence="10">Interacts with small ribosomal subunit protein uS11. Not a structural component of 43S pre-ribosomes, but transiently interacts with them by binding to uS11.</text>
</comment>
<evidence type="ECO:0000256" key="3">
    <source>
        <dbReference type="ARBA" id="ARBA00022517"/>
    </source>
</evidence>
<comment type="catalytic activity">
    <reaction evidence="10">
        <text>ATP + H2O = ADP + phosphate + H(+)</text>
        <dbReference type="Rhea" id="RHEA:13065"/>
        <dbReference type="ChEBI" id="CHEBI:15377"/>
        <dbReference type="ChEBI" id="CHEBI:15378"/>
        <dbReference type="ChEBI" id="CHEBI:30616"/>
        <dbReference type="ChEBI" id="CHEBI:43474"/>
        <dbReference type="ChEBI" id="CHEBI:456216"/>
    </reaction>
</comment>
<reference evidence="11" key="1">
    <citation type="journal article" date="2020" name="Stud. Mycol.">
        <title>101 Dothideomycetes genomes: a test case for predicting lifestyles and emergence of pathogens.</title>
        <authorList>
            <person name="Haridas S."/>
            <person name="Albert R."/>
            <person name="Binder M."/>
            <person name="Bloem J."/>
            <person name="Labutti K."/>
            <person name="Salamov A."/>
            <person name="Andreopoulos B."/>
            <person name="Baker S."/>
            <person name="Barry K."/>
            <person name="Bills G."/>
            <person name="Bluhm B."/>
            <person name="Cannon C."/>
            <person name="Castanera R."/>
            <person name="Culley D."/>
            <person name="Daum C."/>
            <person name="Ezra D."/>
            <person name="Gonzalez J."/>
            <person name="Henrissat B."/>
            <person name="Kuo A."/>
            <person name="Liang C."/>
            <person name="Lipzen A."/>
            <person name="Lutzoni F."/>
            <person name="Magnuson J."/>
            <person name="Mondo S."/>
            <person name="Nolan M."/>
            <person name="Ohm R."/>
            <person name="Pangilinan J."/>
            <person name="Park H.-J."/>
            <person name="Ramirez L."/>
            <person name="Alfaro M."/>
            <person name="Sun H."/>
            <person name="Tritt A."/>
            <person name="Yoshinaga Y."/>
            <person name="Zwiers L.-H."/>
            <person name="Turgeon B."/>
            <person name="Goodwin S."/>
            <person name="Spatafora J."/>
            <person name="Crous P."/>
            <person name="Grigoriev I."/>
        </authorList>
    </citation>
    <scope>NUCLEOTIDE SEQUENCE</scope>
    <source>
        <strain evidence="11">CBS 279.74</strain>
    </source>
</reference>
<evidence type="ECO:0000256" key="10">
    <source>
        <dbReference type="HAMAP-Rule" id="MF_03173"/>
    </source>
</evidence>
<keyword evidence="7 10" id="KW-0418">Kinase</keyword>
<dbReference type="HAMAP" id="MF_00039">
    <property type="entry name" value="Adenylate_kinase_AK6"/>
    <property type="match status" value="1"/>
</dbReference>
<evidence type="ECO:0000313" key="12">
    <source>
        <dbReference type="Proteomes" id="UP000799428"/>
    </source>
</evidence>
<evidence type="ECO:0000313" key="11">
    <source>
        <dbReference type="EMBL" id="KAF2715283.1"/>
    </source>
</evidence>
<feature type="binding site" evidence="10">
    <location>
        <position position="251"/>
    </location>
    <ligand>
        <name>ATP</name>
        <dbReference type="ChEBI" id="CHEBI:30616"/>
    </ligand>
</feature>
<dbReference type="FunFam" id="3.40.50.300:FF:000372">
    <property type="entry name" value="Adenylate kinase isoenzyme 6 homolog"/>
    <property type="match status" value="1"/>
</dbReference>
<organism evidence="11 12">
    <name type="scientific">Pleomassaria siparia CBS 279.74</name>
    <dbReference type="NCBI Taxonomy" id="1314801"/>
    <lineage>
        <taxon>Eukaryota</taxon>
        <taxon>Fungi</taxon>
        <taxon>Dikarya</taxon>
        <taxon>Ascomycota</taxon>
        <taxon>Pezizomycotina</taxon>
        <taxon>Dothideomycetes</taxon>
        <taxon>Pleosporomycetidae</taxon>
        <taxon>Pleosporales</taxon>
        <taxon>Pleomassariaceae</taxon>
        <taxon>Pleomassaria</taxon>
    </lineage>
</organism>
<protein>
    <recommendedName>
        <fullName evidence="10">Adenylate kinase isoenzyme 6 homolog</fullName>
        <shortName evidence="10">AK6</shortName>
        <ecNumber evidence="10">2.7.4.3</ecNumber>
    </recommendedName>
    <alternativeName>
        <fullName evidence="10">Dual activity adenylate kinase/ATPase</fullName>
        <shortName evidence="10">AK/ATPase</shortName>
    </alternativeName>
</protein>
<dbReference type="GO" id="GO:0006364">
    <property type="term" value="P:rRNA processing"/>
    <property type="evidence" value="ECO:0007669"/>
    <property type="project" value="UniProtKB-KW"/>
</dbReference>
<feature type="binding site" evidence="10">
    <location>
        <position position="212"/>
    </location>
    <ligand>
        <name>ATP</name>
        <dbReference type="ChEBI" id="CHEBI:30616"/>
    </ligand>
</feature>
<keyword evidence="3 10" id="KW-0690">Ribosome biogenesis</keyword>
<comment type="catalytic activity">
    <reaction evidence="1 10">
        <text>AMP + ATP = 2 ADP</text>
        <dbReference type="Rhea" id="RHEA:12973"/>
        <dbReference type="ChEBI" id="CHEBI:30616"/>
        <dbReference type="ChEBI" id="CHEBI:456215"/>
        <dbReference type="ChEBI" id="CHEBI:456216"/>
        <dbReference type="EC" id="2.7.4.3"/>
    </reaction>
</comment>
<accession>A0A6G1KRP0</accession>
<gene>
    <name evidence="11" type="ORF">K504DRAFT_23445</name>
</gene>
<evidence type="ECO:0000256" key="6">
    <source>
        <dbReference type="ARBA" id="ARBA00022741"/>
    </source>
</evidence>
<evidence type="ECO:0000256" key="4">
    <source>
        <dbReference type="ARBA" id="ARBA00022552"/>
    </source>
</evidence>
<keyword evidence="6 10" id="KW-0547">Nucleotide-binding</keyword>
<keyword evidence="12" id="KW-1185">Reference proteome</keyword>
<keyword evidence="8 10" id="KW-0067">ATP-binding</keyword>
<comment type="similarity">
    <text evidence="10">Belongs to the adenylate kinase family. AK6 subfamily.</text>
</comment>
<dbReference type="EC" id="2.7.4.3" evidence="10"/>
<feature type="binding site" evidence="10">
    <location>
        <position position="117"/>
    </location>
    <ligand>
        <name>ATP</name>
        <dbReference type="ChEBI" id="CHEBI:30616"/>
    </ligand>
</feature>
<feature type="binding site" evidence="10">
    <location>
        <position position="118"/>
    </location>
    <ligand>
        <name>ATP</name>
        <dbReference type="ChEBI" id="CHEBI:30616"/>
    </ligand>
</feature>
<evidence type="ECO:0000256" key="9">
    <source>
        <dbReference type="ARBA" id="ARBA00023242"/>
    </source>
</evidence>
<dbReference type="GO" id="GO:0005524">
    <property type="term" value="F:ATP binding"/>
    <property type="evidence" value="ECO:0007669"/>
    <property type="project" value="UniProtKB-KW"/>
</dbReference>
<sequence length="291" mass="32962">MGVNIITVPERAGQRLVQCGANGGVRRFFGGEMVNFWSSMKRNATEVDLETYNQQTHTYYKSQGFSTFLFPQISHHTGTGAPPNQRFNFSRLVTNLPPAMARKNPNIIVTGTPGVGKTTHAEQLARSLDFKHISVNQIVKDEGFHEGKDEETGSWIVDEDKLLDYLEETSLSTAGGTILDWHACDLFPERWIDLVIVLRCDSTVLYDRLTARGYKGKKLEENMDSEIMQVLLDEAREGYSEDIVVELRSDKAEDVEGNIERVEQWVEVWRKNNAEKDAGVEKEKTEGEMVQ</sequence>
<evidence type="ECO:0000256" key="7">
    <source>
        <dbReference type="ARBA" id="ARBA00022777"/>
    </source>
</evidence>
<dbReference type="InterPro" id="IPR020618">
    <property type="entry name" value="Adenyl_kinase_AK6"/>
</dbReference>
<feature type="binding site" evidence="10">
    <location>
        <position position="116"/>
    </location>
    <ligand>
        <name>ATP</name>
        <dbReference type="ChEBI" id="CHEBI:30616"/>
    </ligand>
</feature>
<feature type="region of interest" description="NMPbind" evidence="10">
    <location>
        <begin position="134"/>
        <end position="157"/>
    </location>
</feature>
<dbReference type="InterPro" id="IPR027417">
    <property type="entry name" value="P-loop_NTPase"/>
</dbReference>
<dbReference type="Gene3D" id="3.40.50.300">
    <property type="entry name" value="P-loop containing nucleotide triphosphate hydrolases"/>
    <property type="match status" value="1"/>
</dbReference>
<keyword evidence="4 10" id="KW-0698">rRNA processing</keyword>
<keyword evidence="11" id="KW-0378">Hydrolase</keyword>
<dbReference type="AlphaFoldDB" id="A0A6G1KRP0"/>
<dbReference type="Proteomes" id="UP000799428">
    <property type="component" value="Unassembled WGS sequence"/>
</dbReference>
<evidence type="ECO:0000256" key="2">
    <source>
        <dbReference type="ARBA" id="ARBA00022490"/>
    </source>
</evidence>
<proteinExistence type="inferred from homology"/>
<feature type="binding site" evidence="10">
    <location>
        <position position="114"/>
    </location>
    <ligand>
        <name>ATP</name>
        <dbReference type="ChEBI" id="CHEBI:30616"/>
    </ligand>
</feature>
<comment type="subcellular location">
    <subcellularLocation>
        <location evidence="10">Cytoplasm</location>
    </subcellularLocation>
    <subcellularLocation>
        <location evidence="10">Nucleus</location>
    </subcellularLocation>
</comment>
<keyword evidence="2 10" id="KW-0963">Cytoplasm</keyword>
<dbReference type="GO" id="GO:0004017">
    <property type="term" value="F:AMP kinase activity"/>
    <property type="evidence" value="ECO:0007669"/>
    <property type="project" value="UniProtKB-UniRule"/>
</dbReference>
<evidence type="ECO:0000256" key="8">
    <source>
        <dbReference type="ARBA" id="ARBA00022840"/>
    </source>
</evidence>
<dbReference type="GO" id="GO:0005634">
    <property type="term" value="C:nucleus"/>
    <property type="evidence" value="ECO:0007669"/>
    <property type="project" value="UniProtKB-SubCell"/>
</dbReference>
<evidence type="ECO:0000256" key="1">
    <source>
        <dbReference type="ARBA" id="ARBA00000582"/>
    </source>
</evidence>
<dbReference type="PANTHER" id="PTHR12595:SF0">
    <property type="entry name" value="ADENYLATE KINASE ISOENZYME 6"/>
    <property type="match status" value="1"/>
</dbReference>
<dbReference type="GO" id="GO:0005737">
    <property type="term" value="C:cytoplasm"/>
    <property type="evidence" value="ECO:0007669"/>
    <property type="project" value="UniProtKB-SubCell"/>
</dbReference>
<dbReference type="PANTHER" id="PTHR12595">
    <property type="entry name" value="POS9-ACTIVATING FACTOR FAP7-RELATED"/>
    <property type="match status" value="1"/>
</dbReference>
<dbReference type="OrthoDB" id="10251185at2759"/>
<feature type="binding site" evidence="10">
    <location>
        <position position="119"/>
    </location>
    <ligand>
        <name>ATP</name>
        <dbReference type="ChEBI" id="CHEBI:30616"/>
    </ligand>
</feature>
<dbReference type="EMBL" id="MU005764">
    <property type="protein sequence ID" value="KAF2715283.1"/>
    <property type="molecule type" value="Genomic_DNA"/>
</dbReference>
<keyword evidence="5 10" id="KW-0808">Transferase</keyword>
<dbReference type="SUPFAM" id="SSF52540">
    <property type="entry name" value="P-loop containing nucleoside triphosphate hydrolases"/>
    <property type="match status" value="1"/>
</dbReference>
<name>A0A6G1KRP0_9PLEO</name>
<comment type="function">
    <text evidence="10">Broad-specificity nucleoside monophosphate (NMP) kinase that catalyzes the reversible transfer of the terminal phosphate group between nucleoside triphosphates and monophosphates. Has also ATPase activity. Involved in the late cytoplasmic maturation steps of the 40S ribosomal particles, specifically 18S rRNA maturation. While NMP activity is not required for ribosome maturation, ATPase activity is. Associates transiently with small ribosomal subunit protein uS11. ATP hydrolysis breaks the interaction with uS11. May temporarily remove uS11 from the ribosome to enable a conformational change of the ribosomal RNA that is needed for the final maturation step of the small ribosomal subunit. Its NMP activity may have a role in nuclear energy homeostasis.</text>
</comment>
<dbReference type="GO" id="GO:0016887">
    <property type="term" value="F:ATP hydrolysis activity"/>
    <property type="evidence" value="ECO:0007669"/>
    <property type="project" value="UniProtKB-UniRule"/>
</dbReference>
<evidence type="ECO:0000256" key="5">
    <source>
        <dbReference type="ARBA" id="ARBA00022679"/>
    </source>
</evidence>
<keyword evidence="9 10" id="KW-0539">Nucleus</keyword>
<dbReference type="GO" id="GO:0042274">
    <property type="term" value="P:ribosomal small subunit biogenesis"/>
    <property type="evidence" value="ECO:0007669"/>
    <property type="project" value="UniProtKB-UniRule"/>
</dbReference>
<feature type="region of interest" description="LID" evidence="10">
    <location>
        <begin position="211"/>
        <end position="221"/>
    </location>
</feature>
<dbReference type="Pfam" id="PF13238">
    <property type="entry name" value="AAA_18"/>
    <property type="match status" value="1"/>
</dbReference>